<evidence type="ECO:0008006" key="4">
    <source>
        <dbReference type="Google" id="ProtNLM"/>
    </source>
</evidence>
<dbReference type="EMBL" id="LQIR01000038">
    <property type="protein sequence ID" value="KUI11863.1"/>
    <property type="molecule type" value="Genomic_DNA"/>
</dbReference>
<comment type="caution">
    <text evidence="2">The sequence shown here is derived from an EMBL/GenBank/DDBJ whole genome shotgun (WGS) entry which is preliminary data.</text>
</comment>
<accession>A0A101A2T2</accession>
<dbReference type="Proteomes" id="UP000053707">
    <property type="component" value="Unassembled WGS sequence"/>
</dbReference>
<dbReference type="RefSeq" id="WP_064399017.1">
    <property type="nucleotide sequence ID" value="NZ_LQIR01000038.1"/>
</dbReference>
<feature type="transmembrane region" description="Helical" evidence="1">
    <location>
        <begin position="66"/>
        <end position="88"/>
    </location>
</feature>
<evidence type="ECO:0000313" key="3">
    <source>
        <dbReference type="Proteomes" id="UP000053707"/>
    </source>
</evidence>
<gene>
    <name evidence="2" type="ORF">AU192_07025</name>
</gene>
<keyword evidence="1" id="KW-0472">Membrane</keyword>
<organism evidence="2 3">
    <name type="scientific">Mycobacterium lehmannii</name>
    <dbReference type="NCBI Taxonomy" id="2048550"/>
    <lineage>
        <taxon>Bacteria</taxon>
        <taxon>Bacillati</taxon>
        <taxon>Actinomycetota</taxon>
        <taxon>Actinomycetes</taxon>
        <taxon>Mycobacteriales</taxon>
        <taxon>Mycobacteriaceae</taxon>
        <taxon>Mycobacterium</taxon>
    </lineage>
</organism>
<keyword evidence="1" id="KW-1133">Transmembrane helix</keyword>
<reference evidence="2 3" key="1">
    <citation type="submission" date="2016-01" db="EMBL/GenBank/DDBJ databases">
        <authorList>
            <consortium name="TB Trials Study Group"/>
            <person name="Sutton G."/>
            <person name="Brinkac L."/>
            <person name="Sanka R."/>
            <person name="Adams M."/>
            <person name="Lau E.L."/>
            <person name="Macaden R."/>
            <person name="Grewal H.M.S."/>
        </authorList>
    </citation>
    <scope>NUCLEOTIDE SEQUENCE [LARGE SCALE GENOMIC DNA]</scope>
    <source>
        <strain evidence="2 3">IS-1744</strain>
    </source>
</reference>
<dbReference type="AlphaFoldDB" id="A0A101A2T2"/>
<evidence type="ECO:0000313" key="2">
    <source>
        <dbReference type="EMBL" id="KUI11863.1"/>
    </source>
</evidence>
<keyword evidence="3" id="KW-1185">Reference proteome</keyword>
<feature type="transmembrane region" description="Helical" evidence="1">
    <location>
        <begin position="40"/>
        <end position="59"/>
    </location>
</feature>
<name>A0A101A2T2_9MYCO</name>
<sequence>MLIAAVLCLCAAGAIAAVGGWLLSRPQSEDPVRTVLRSVAPTQLAAAAMLAAGGAVALAADAGTAIVVLIVCVVGALGTVGAGCWQSAKMAVRLSSAERSEAGGCGGACATCTLSCS</sequence>
<evidence type="ECO:0000256" key="1">
    <source>
        <dbReference type="SAM" id="Phobius"/>
    </source>
</evidence>
<proteinExistence type="predicted"/>
<keyword evidence="1" id="KW-0812">Transmembrane</keyword>
<protein>
    <recommendedName>
        <fullName evidence="4">Transmembrane protein</fullName>
    </recommendedName>
</protein>
<dbReference type="GeneID" id="27917019"/>